<dbReference type="EMBL" id="AP018164">
    <property type="protein sequence ID" value="BAX91580.1"/>
    <property type="molecule type" value="Genomic_DNA"/>
</dbReference>
<evidence type="ECO:0000313" key="1">
    <source>
        <dbReference type="EMBL" id="BAX91580.1"/>
    </source>
</evidence>
<sequence>MLGGPTELYEDGLVRKLLVVASFVAVLGAAAAAQPISSGIWFDLTLPALPAA</sequence>
<dbReference type="AlphaFoldDB" id="A0A1Z4EF85"/>
<accession>A0A1Z4EF85</accession>
<evidence type="ECO:0000313" key="2">
    <source>
        <dbReference type="Proteomes" id="UP000217736"/>
    </source>
</evidence>
<organism evidence="1 2">
    <name type="scientific">Mycobacterium shigaense</name>
    <dbReference type="NCBI Taxonomy" id="722731"/>
    <lineage>
        <taxon>Bacteria</taxon>
        <taxon>Bacillati</taxon>
        <taxon>Actinomycetota</taxon>
        <taxon>Actinomycetes</taxon>
        <taxon>Mycobacteriales</taxon>
        <taxon>Mycobacteriaceae</taxon>
        <taxon>Mycobacterium</taxon>
        <taxon>Mycobacterium simiae complex</taxon>
    </lineage>
</organism>
<reference evidence="2" key="1">
    <citation type="submission" date="2017-06" db="EMBL/GenBank/DDBJ databases">
        <title>Complete Genome Sequence of Mycobacterium shigaense.</title>
        <authorList>
            <person name="Fukano H."/>
            <person name="Yoshida M."/>
            <person name="Kazumi Y."/>
            <person name="Ogura Y."/>
            <person name="Mitarai S."/>
            <person name="Hayashi T."/>
            <person name="Hoshino Y."/>
        </authorList>
    </citation>
    <scope>NUCLEOTIDE SEQUENCE [LARGE SCALE GENOMIC DNA]</scope>
    <source>
        <strain evidence="2">UN-152</strain>
    </source>
</reference>
<gene>
    <name evidence="1" type="ORF">MSG_01423</name>
</gene>
<dbReference type="KEGG" id="mshg:MSG_01423"/>
<protein>
    <submittedName>
        <fullName evidence="1">Uncharacterized protein</fullName>
    </submittedName>
</protein>
<proteinExistence type="predicted"/>
<keyword evidence="2" id="KW-1185">Reference proteome</keyword>
<name>A0A1Z4EF85_9MYCO</name>
<dbReference type="Proteomes" id="UP000217736">
    <property type="component" value="Chromosome"/>
</dbReference>